<dbReference type="AlphaFoldDB" id="A0AAD7NEC6"/>
<reference evidence="1" key="1">
    <citation type="submission" date="2023-03" db="EMBL/GenBank/DDBJ databases">
        <title>Massive genome expansion in bonnet fungi (Mycena s.s.) driven by repeated elements and novel gene families across ecological guilds.</title>
        <authorList>
            <consortium name="Lawrence Berkeley National Laboratory"/>
            <person name="Harder C.B."/>
            <person name="Miyauchi S."/>
            <person name="Viragh M."/>
            <person name="Kuo A."/>
            <person name="Thoen E."/>
            <person name="Andreopoulos B."/>
            <person name="Lu D."/>
            <person name="Skrede I."/>
            <person name="Drula E."/>
            <person name="Henrissat B."/>
            <person name="Morin E."/>
            <person name="Kohler A."/>
            <person name="Barry K."/>
            <person name="LaButti K."/>
            <person name="Morin E."/>
            <person name="Salamov A."/>
            <person name="Lipzen A."/>
            <person name="Mereny Z."/>
            <person name="Hegedus B."/>
            <person name="Baldrian P."/>
            <person name="Stursova M."/>
            <person name="Weitz H."/>
            <person name="Taylor A."/>
            <person name="Grigoriev I.V."/>
            <person name="Nagy L.G."/>
            <person name="Martin F."/>
            <person name="Kauserud H."/>
        </authorList>
    </citation>
    <scope>NUCLEOTIDE SEQUENCE</scope>
    <source>
        <strain evidence="1">CBHHK182m</strain>
    </source>
</reference>
<keyword evidence="2" id="KW-1185">Reference proteome</keyword>
<comment type="caution">
    <text evidence="1">The sequence shown here is derived from an EMBL/GenBank/DDBJ whole genome shotgun (WGS) entry which is preliminary data.</text>
</comment>
<dbReference type="EMBL" id="JARKIB010000045">
    <property type="protein sequence ID" value="KAJ7757096.1"/>
    <property type="molecule type" value="Genomic_DNA"/>
</dbReference>
<proteinExistence type="predicted"/>
<organism evidence="1 2">
    <name type="scientific">Mycena metata</name>
    <dbReference type="NCBI Taxonomy" id="1033252"/>
    <lineage>
        <taxon>Eukaryota</taxon>
        <taxon>Fungi</taxon>
        <taxon>Dikarya</taxon>
        <taxon>Basidiomycota</taxon>
        <taxon>Agaricomycotina</taxon>
        <taxon>Agaricomycetes</taxon>
        <taxon>Agaricomycetidae</taxon>
        <taxon>Agaricales</taxon>
        <taxon>Marasmiineae</taxon>
        <taxon>Mycenaceae</taxon>
        <taxon>Mycena</taxon>
    </lineage>
</organism>
<dbReference type="Proteomes" id="UP001215598">
    <property type="component" value="Unassembled WGS sequence"/>
</dbReference>
<accession>A0AAD7NEC6</accession>
<gene>
    <name evidence="1" type="ORF">B0H16DRAFT_1721555</name>
</gene>
<sequence length="120" mass="12923">MGNIIHEIVVTSPTADYVVHKFVATSLSTTPPGASRRQTAFTKLPPFTKHNHFHSAVNARLSPPTTTPNHDNKPRQAQILTYREVHGPLAANNINAELLLPSEAPDELRGGLGMIGGQVA</sequence>
<evidence type="ECO:0000313" key="2">
    <source>
        <dbReference type="Proteomes" id="UP001215598"/>
    </source>
</evidence>
<evidence type="ECO:0000313" key="1">
    <source>
        <dbReference type="EMBL" id="KAJ7757096.1"/>
    </source>
</evidence>
<protein>
    <submittedName>
        <fullName evidence="1">Uncharacterized protein</fullName>
    </submittedName>
</protein>
<name>A0AAD7NEC6_9AGAR</name>